<keyword evidence="2" id="KW-1185">Reference proteome</keyword>
<evidence type="ECO:0000313" key="2">
    <source>
        <dbReference type="Proteomes" id="UP000366872"/>
    </source>
</evidence>
<dbReference type="AlphaFoldDB" id="A0A6C2UCQ4"/>
<protein>
    <submittedName>
        <fullName evidence="1">Uncharacterized protein</fullName>
    </submittedName>
</protein>
<gene>
    <name evidence="1" type="ORF">PDESU_05749</name>
</gene>
<dbReference type="Proteomes" id="UP000366872">
    <property type="component" value="Unassembled WGS sequence"/>
</dbReference>
<dbReference type="EMBL" id="CAAHFG010000004">
    <property type="protein sequence ID" value="VGO17154.1"/>
    <property type="molecule type" value="Genomic_DNA"/>
</dbReference>
<sequence>MKKKSTFRWWSQMVYLGEEFCSRQLFRFIPEFV</sequence>
<name>A0A6C2UCQ4_PONDE</name>
<accession>A0A6C2UCQ4</accession>
<reference evidence="1 2" key="1">
    <citation type="submission" date="2019-04" db="EMBL/GenBank/DDBJ databases">
        <authorList>
            <person name="Van Vliet M D."/>
        </authorList>
    </citation>
    <scope>NUCLEOTIDE SEQUENCE [LARGE SCALE GENOMIC DNA]</scope>
    <source>
        <strain evidence="1 2">F1</strain>
    </source>
</reference>
<evidence type="ECO:0000313" key="1">
    <source>
        <dbReference type="EMBL" id="VGO17154.1"/>
    </source>
</evidence>
<proteinExistence type="predicted"/>
<organism evidence="1 2">
    <name type="scientific">Pontiella desulfatans</name>
    <dbReference type="NCBI Taxonomy" id="2750659"/>
    <lineage>
        <taxon>Bacteria</taxon>
        <taxon>Pseudomonadati</taxon>
        <taxon>Kiritimatiellota</taxon>
        <taxon>Kiritimatiellia</taxon>
        <taxon>Kiritimatiellales</taxon>
        <taxon>Pontiellaceae</taxon>
        <taxon>Pontiella</taxon>
    </lineage>
</organism>